<dbReference type="AlphaFoldDB" id="A0A919JES9"/>
<reference evidence="2" key="1">
    <citation type="submission" date="2021-01" db="EMBL/GenBank/DDBJ databases">
        <title>Whole genome shotgun sequence of Actinoplanes nipponensis NBRC 14063.</title>
        <authorList>
            <person name="Komaki H."/>
            <person name="Tamura T."/>
        </authorList>
    </citation>
    <scope>NUCLEOTIDE SEQUENCE</scope>
    <source>
        <strain evidence="2">NBRC 14063</strain>
    </source>
</reference>
<feature type="compositionally biased region" description="Basic and acidic residues" evidence="1">
    <location>
        <begin position="1"/>
        <end position="11"/>
    </location>
</feature>
<dbReference type="Gene3D" id="1.10.10.10">
    <property type="entry name" value="Winged helix-like DNA-binding domain superfamily/Winged helix DNA-binding domain"/>
    <property type="match status" value="1"/>
</dbReference>
<name>A0A919JES9_9ACTN</name>
<dbReference type="InterPro" id="IPR036388">
    <property type="entry name" value="WH-like_DNA-bd_sf"/>
</dbReference>
<evidence type="ECO:0000313" key="2">
    <source>
        <dbReference type="EMBL" id="GIE47682.1"/>
    </source>
</evidence>
<protein>
    <recommendedName>
        <fullName evidence="4">Helix-turn-helix domain-containing protein</fullName>
    </recommendedName>
</protein>
<keyword evidence="3" id="KW-1185">Reference proteome</keyword>
<dbReference type="EMBL" id="BOMQ01000016">
    <property type="protein sequence ID" value="GIE47682.1"/>
    <property type="molecule type" value="Genomic_DNA"/>
</dbReference>
<evidence type="ECO:0000256" key="1">
    <source>
        <dbReference type="SAM" id="MobiDB-lite"/>
    </source>
</evidence>
<evidence type="ECO:0008006" key="4">
    <source>
        <dbReference type="Google" id="ProtNLM"/>
    </source>
</evidence>
<evidence type="ECO:0000313" key="3">
    <source>
        <dbReference type="Proteomes" id="UP000647172"/>
    </source>
</evidence>
<dbReference type="Proteomes" id="UP000647172">
    <property type="component" value="Unassembled WGS sequence"/>
</dbReference>
<proteinExistence type="predicted"/>
<dbReference type="CDD" id="cd00090">
    <property type="entry name" value="HTH_ARSR"/>
    <property type="match status" value="1"/>
</dbReference>
<sequence length="175" mass="19482">MMVRATRDGASGRRTPGQPPAGPAGTTDSPFTVAMVRCRHPQGCPAEQLVSCESTGIAGRLRAIGWSQHREHGWVCPQHGDRASADEKQAPRLIVTHRTRRLIQAIRDGHDFGMAIMRETGLSESTVYATLRRLRAAGWTVCELEPADVAVRRQRPQRKIYRLTESLLDELGWPH</sequence>
<dbReference type="SUPFAM" id="SSF46785">
    <property type="entry name" value="Winged helix' DNA-binding domain"/>
    <property type="match status" value="1"/>
</dbReference>
<comment type="caution">
    <text evidence="2">The sequence shown here is derived from an EMBL/GenBank/DDBJ whole genome shotgun (WGS) entry which is preliminary data.</text>
</comment>
<organism evidence="2 3">
    <name type="scientific">Actinoplanes nipponensis</name>
    <dbReference type="NCBI Taxonomy" id="135950"/>
    <lineage>
        <taxon>Bacteria</taxon>
        <taxon>Bacillati</taxon>
        <taxon>Actinomycetota</taxon>
        <taxon>Actinomycetes</taxon>
        <taxon>Micromonosporales</taxon>
        <taxon>Micromonosporaceae</taxon>
        <taxon>Actinoplanes</taxon>
    </lineage>
</organism>
<dbReference type="InterPro" id="IPR036390">
    <property type="entry name" value="WH_DNA-bd_sf"/>
</dbReference>
<feature type="region of interest" description="Disordered" evidence="1">
    <location>
        <begin position="1"/>
        <end position="29"/>
    </location>
</feature>
<dbReference type="InterPro" id="IPR011991">
    <property type="entry name" value="ArsR-like_HTH"/>
</dbReference>
<dbReference type="RefSeq" id="WP_203765871.1">
    <property type="nucleotide sequence ID" value="NZ_BAAAYJ010000065.1"/>
</dbReference>
<gene>
    <name evidence="2" type="ORF">Ani05nite_12160</name>
</gene>
<accession>A0A919JES9</accession>